<comment type="similarity">
    <text evidence="6">Belongs to the class-IV pyridoxal-phosphate-dependent aminotransferase family.</text>
</comment>
<evidence type="ECO:0000256" key="14">
    <source>
        <dbReference type="ARBA" id="ARBA00048212"/>
    </source>
</evidence>
<dbReference type="InterPro" id="IPR033939">
    <property type="entry name" value="BCAT_family"/>
</dbReference>
<dbReference type="UniPathway" id="UPA00047">
    <property type="reaction ID" value="UER00058"/>
</dbReference>
<dbReference type="AlphaFoldDB" id="A0A8J3E796"/>
<evidence type="ECO:0000256" key="8">
    <source>
        <dbReference type="ARBA" id="ARBA00014472"/>
    </source>
</evidence>
<dbReference type="PANTHER" id="PTHR11825:SF44">
    <property type="entry name" value="BRANCHED-CHAIN-AMINO-ACID AMINOTRANSFERASE"/>
    <property type="match status" value="1"/>
</dbReference>
<evidence type="ECO:0000256" key="17">
    <source>
        <dbReference type="PIRSR" id="PIRSR006468-1"/>
    </source>
</evidence>
<dbReference type="Proteomes" id="UP000646365">
    <property type="component" value="Unassembled WGS sequence"/>
</dbReference>
<reference evidence="18" key="2">
    <citation type="submission" date="2020-09" db="EMBL/GenBank/DDBJ databases">
        <authorList>
            <person name="Sun Q."/>
            <person name="Zhou Y."/>
        </authorList>
    </citation>
    <scope>NUCLEOTIDE SEQUENCE</scope>
    <source>
        <strain evidence="18">CGMCC 1.15725</strain>
    </source>
</reference>
<evidence type="ECO:0000256" key="13">
    <source>
        <dbReference type="ARBA" id="ARBA00023304"/>
    </source>
</evidence>
<keyword evidence="9 18" id="KW-0032">Aminotransferase</keyword>
<dbReference type="Gene3D" id="3.20.10.10">
    <property type="entry name" value="D-amino Acid Aminotransferase, subunit A, domain 2"/>
    <property type="match status" value="1"/>
</dbReference>
<dbReference type="InterPro" id="IPR036038">
    <property type="entry name" value="Aminotransferase-like"/>
</dbReference>
<reference evidence="18" key="1">
    <citation type="journal article" date="2014" name="Int. J. Syst. Evol. Microbiol.">
        <title>Complete genome sequence of Corynebacterium casei LMG S-19264T (=DSM 44701T), isolated from a smear-ripened cheese.</title>
        <authorList>
            <consortium name="US DOE Joint Genome Institute (JGI-PGF)"/>
            <person name="Walter F."/>
            <person name="Albersmeier A."/>
            <person name="Kalinowski J."/>
            <person name="Ruckert C."/>
        </authorList>
    </citation>
    <scope>NUCLEOTIDE SEQUENCE</scope>
    <source>
        <strain evidence="18">CGMCC 1.15725</strain>
    </source>
</reference>
<sequence length="357" mass="39253">MTNITITRTTKPATRPSDDSLAFGTVFTDHMFVMDYVEGKGWHDARIEPYQPFTLDPAASVLHYAQAVFDGLKAFRGKDGTVRLFRPKKHAERLNISCERLCIPQLDPEMILQSFHKLIEVDEAWVPSKPGTALYLRPTVIASEAFLGVRPSKRYIYFLILSPVGPYYAEGMNPVKILATDQYVRAVPGGTGAAKTAANYAASLYGAEVAKKAGYTQVLWLDGVHHKYLDEVGTMNIMVQIGDEVVTPPLNGSILAGVTRDSILTLMREWGLRVSERQVSIDEVMEAAKDGTLKEMWGTGTAAVVSPVGELGYRDQKILINGGKTGALTQKLYDAIVGIQYGLTNDAHGWTERVVAK</sequence>
<name>A0A8J3E796_9PROT</name>
<evidence type="ECO:0000256" key="12">
    <source>
        <dbReference type="ARBA" id="ARBA00022898"/>
    </source>
</evidence>
<keyword evidence="10" id="KW-0028">Amino-acid biosynthesis</keyword>
<evidence type="ECO:0000256" key="6">
    <source>
        <dbReference type="ARBA" id="ARBA00009320"/>
    </source>
</evidence>
<evidence type="ECO:0000256" key="10">
    <source>
        <dbReference type="ARBA" id="ARBA00022605"/>
    </source>
</evidence>
<dbReference type="RefSeq" id="WP_189052410.1">
    <property type="nucleotide sequence ID" value="NZ_BMJQ01000032.1"/>
</dbReference>
<gene>
    <name evidence="18" type="primary">ilvK</name>
    <name evidence="18" type="ORF">GCM10011611_65390</name>
</gene>
<evidence type="ECO:0000313" key="18">
    <source>
        <dbReference type="EMBL" id="GGF49920.1"/>
    </source>
</evidence>
<proteinExistence type="inferred from homology"/>
<comment type="catalytic activity">
    <reaction evidence="14">
        <text>L-valine + 2-oxoglutarate = 3-methyl-2-oxobutanoate + L-glutamate</text>
        <dbReference type="Rhea" id="RHEA:24813"/>
        <dbReference type="ChEBI" id="CHEBI:11851"/>
        <dbReference type="ChEBI" id="CHEBI:16810"/>
        <dbReference type="ChEBI" id="CHEBI:29985"/>
        <dbReference type="ChEBI" id="CHEBI:57762"/>
        <dbReference type="EC" id="2.6.1.42"/>
    </reaction>
</comment>
<comment type="cofactor">
    <cofactor evidence="1">
        <name>pyridoxal 5'-phosphate</name>
        <dbReference type="ChEBI" id="CHEBI:597326"/>
    </cofactor>
</comment>
<dbReference type="SUPFAM" id="SSF56752">
    <property type="entry name" value="D-aminoacid aminotransferase-like PLP-dependent enzymes"/>
    <property type="match status" value="1"/>
</dbReference>
<keyword evidence="11" id="KW-0808">Transferase</keyword>
<comment type="catalytic activity">
    <reaction evidence="15">
        <text>L-isoleucine + 2-oxoglutarate = (S)-3-methyl-2-oxopentanoate + L-glutamate</text>
        <dbReference type="Rhea" id="RHEA:24801"/>
        <dbReference type="ChEBI" id="CHEBI:16810"/>
        <dbReference type="ChEBI" id="CHEBI:29985"/>
        <dbReference type="ChEBI" id="CHEBI:35146"/>
        <dbReference type="ChEBI" id="CHEBI:58045"/>
        <dbReference type="EC" id="2.6.1.42"/>
    </reaction>
</comment>
<dbReference type="GO" id="GO:0009097">
    <property type="term" value="P:isoleucine biosynthetic process"/>
    <property type="evidence" value="ECO:0007669"/>
    <property type="project" value="UniProtKB-UniPathway"/>
</dbReference>
<dbReference type="Gene3D" id="3.30.470.10">
    <property type="match status" value="1"/>
</dbReference>
<dbReference type="NCBIfam" id="TIGR01123">
    <property type="entry name" value="ilvE_II"/>
    <property type="match status" value="1"/>
</dbReference>
<dbReference type="CDD" id="cd01557">
    <property type="entry name" value="BCAT_beta_family"/>
    <property type="match status" value="1"/>
</dbReference>
<dbReference type="UniPathway" id="UPA00049">
    <property type="reaction ID" value="UER00062"/>
</dbReference>
<dbReference type="InterPro" id="IPR001544">
    <property type="entry name" value="Aminotrans_IV"/>
</dbReference>
<protein>
    <recommendedName>
        <fullName evidence="8">Probable branched-chain-amino-acid aminotransferase</fullName>
        <ecNumber evidence="7">2.6.1.42</ecNumber>
    </recommendedName>
</protein>
<evidence type="ECO:0000256" key="3">
    <source>
        <dbReference type="ARBA" id="ARBA00004824"/>
    </source>
</evidence>
<evidence type="ECO:0000256" key="15">
    <source>
        <dbReference type="ARBA" id="ARBA00048798"/>
    </source>
</evidence>
<dbReference type="EC" id="2.6.1.42" evidence="7"/>
<dbReference type="GO" id="GO:0009099">
    <property type="term" value="P:L-valine biosynthetic process"/>
    <property type="evidence" value="ECO:0007669"/>
    <property type="project" value="UniProtKB-UniPathway"/>
</dbReference>
<evidence type="ECO:0000256" key="9">
    <source>
        <dbReference type="ARBA" id="ARBA00022576"/>
    </source>
</evidence>
<dbReference type="GO" id="GO:0009098">
    <property type="term" value="P:L-leucine biosynthetic process"/>
    <property type="evidence" value="ECO:0007669"/>
    <property type="project" value="UniProtKB-UniPathway"/>
</dbReference>
<dbReference type="InterPro" id="IPR005786">
    <property type="entry name" value="B_amino_transII"/>
</dbReference>
<evidence type="ECO:0000313" key="19">
    <source>
        <dbReference type="Proteomes" id="UP000646365"/>
    </source>
</evidence>
<evidence type="ECO:0000256" key="4">
    <source>
        <dbReference type="ARBA" id="ARBA00004931"/>
    </source>
</evidence>
<organism evidence="18 19">
    <name type="scientific">Aliidongia dinghuensis</name>
    <dbReference type="NCBI Taxonomy" id="1867774"/>
    <lineage>
        <taxon>Bacteria</taxon>
        <taxon>Pseudomonadati</taxon>
        <taxon>Pseudomonadota</taxon>
        <taxon>Alphaproteobacteria</taxon>
        <taxon>Rhodospirillales</taxon>
        <taxon>Dongiaceae</taxon>
        <taxon>Aliidongia</taxon>
    </lineage>
</organism>
<keyword evidence="19" id="KW-1185">Reference proteome</keyword>
<comment type="pathway">
    <text evidence="4">Amino-acid biosynthesis; L-valine biosynthesis; L-valine from pyruvate: step 4/4.</text>
</comment>
<evidence type="ECO:0000256" key="16">
    <source>
        <dbReference type="ARBA" id="ARBA00049229"/>
    </source>
</evidence>
<dbReference type="GO" id="GO:0004084">
    <property type="term" value="F:branched-chain-amino-acid transaminase activity"/>
    <property type="evidence" value="ECO:0007669"/>
    <property type="project" value="UniProtKB-EC"/>
</dbReference>
<dbReference type="PANTHER" id="PTHR11825">
    <property type="entry name" value="SUBGROUP IIII AMINOTRANSFERASE"/>
    <property type="match status" value="1"/>
</dbReference>
<dbReference type="EMBL" id="BMJQ01000032">
    <property type="protein sequence ID" value="GGF49920.1"/>
    <property type="molecule type" value="Genomic_DNA"/>
</dbReference>
<dbReference type="PIRSF" id="PIRSF006468">
    <property type="entry name" value="BCAT1"/>
    <property type="match status" value="1"/>
</dbReference>
<dbReference type="InterPro" id="IPR043131">
    <property type="entry name" value="BCAT-like_N"/>
</dbReference>
<dbReference type="Pfam" id="PF01063">
    <property type="entry name" value="Aminotran_4"/>
    <property type="match status" value="1"/>
</dbReference>
<evidence type="ECO:0000256" key="5">
    <source>
        <dbReference type="ARBA" id="ARBA00005072"/>
    </source>
</evidence>
<comment type="pathway">
    <text evidence="5">Amino-acid biosynthesis; L-leucine biosynthesis; L-leucine from 3-methyl-2-oxobutanoate: step 4/4.</text>
</comment>
<keyword evidence="13" id="KW-0100">Branched-chain amino acid biosynthesis</keyword>
<evidence type="ECO:0000256" key="11">
    <source>
        <dbReference type="ARBA" id="ARBA00022679"/>
    </source>
</evidence>
<dbReference type="UniPathway" id="UPA00048">
    <property type="reaction ID" value="UER00073"/>
</dbReference>
<comment type="function">
    <text evidence="2">Acts on leucine, isoleucine and valine.</text>
</comment>
<evidence type="ECO:0000256" key="7">
    <source>
        <dbReference type="ARBA" id="ARBA00013053"/>
    </source>
</evidence>
<keyword evidence="12" id="KW-0663">Pyridoxal phosphate</keyword>
<feature type="modified residue" description="N6-(pyridoxal phosphate)lysine" evidence="17">
    <location>
        <position position="195"/>
    </location>
</feature>
<comment type="caution">
    <text evidence="18">The sequence shown here is derived from an EMBL/GenBank/DDBJ whole genome shotgun (WGS) entry which is preliminary data.</text>
</comment>
<comment type="catalytic activity">
    <reaction evidence="16">
        <text>L-leucine + 2-oxoglutarate = 4-methyl-2-oxopentanoate + L-glutamate</text>
        <dbReference type="Rhea" id="RHEA:18321"/>
        <dbReference type="ChEBI" id="CHEBI:16810"/>
        <dbReference type="ChEBI" id="CHEBI:17865"/>
        <dbReference type="ChEBI" id="CHEBI:29985"/>
        <dbReference type="ChEBI" id="CHEBI:57427"/>
        <dbReference type="EC" id="2.6.1.42"/>
    </reaction>
</comment>
<evidence type="ECO:0000256" key="1">
    <source>
        <dbReference type="ARBA" id="ARBA00001933"/>
    </source>
</evidence>
<dbReference type="InterPro" id="IPR043132">
    <property type="entry name" value="BCAT-like_C"/>
</dbReference>
<dbReference type="NCBIfam" id="NF009897">
    <property type="entry name" value="PRK13357.1"/>
    <property type="match status" value="1"/>
</dbReference>
<accession>A0A8J3E796</accession>
<evidence type="ECO:0000256" key="2">
    <source>
        <dbReference type="ARBA" id="ARBA00003109"/>
    </source>
</evidence>
<comment type="pathway">
    <text evidence="3">Amino-acid biosynthesis; L-isoleucine biosynthesis; L-isoleucine from 2-oxobutanoate: step 4/4.</text>
</comment>